<sequence length="81" mass="8560">MTAGARGQSPCPQKRRLTNQHAMSMLDVGDGVGRAQPVGDEDLARGHTEPGPEDVGVQLLYFNVSSALQQINTLLNLGLGC</sequence>
<dbReference type="EnsemblPlants" id="OBART05G22030.1">
    <property type="protein sequence ID" value="OBART05G22030.1"/>
    <property type="gene ID" value="OBART05G22030"/>
</dbReference>
<protein>
    <submittedName>
        <fullName evidence="2">Uncharacterized protein</fullName>
    </submittedName>
</protein>
<name>A0A0D3G9I9_9ORYZ</name>
<proteinExistence type="predicted"/>
<dbReference type="Proteomes" id="UP000026960">
    <property type="component" value="Chromosome 5"/>
</dbReference>
<dbReference type="AlphaFoldDB" id="A0A0D3G9I9"/>
<dbReference type="HOGENOM" id="CLU_2675139_0_0_1"/>
<evidence type="ECO:0000313" key="3">
    <source>
        <dbReference type="Proteomes" id="UP000026960"/>
    </source>
</evidence>
<feature type="region of interest" description="Disordered" evidence="1">
    <location>
        <begin position="1"/>
        <end position="51"/>
    </location>
</feature>
<evidence type="ECO:0000313" key="2">
    <source>
        <dbReference type="EnsemblPlants" id="OBART05G22030.1"/>
    </source>
</evidence>
<keyword evidence="3" id="KW-1185">Reference proteome</keyword>
<organism evidence="2">
    <name type="scientific">Oryza barthii</name>
    <dbReference type="NCBI Taxonomy" id="65489"/>
    <lineage>
        <taxon>Eukaryota</taxon>
        <taxon>Viridiplantae</taxon>
        <taxon>Streptophyta</taxon>
        <taxon>Embryophyta</taxon>
        <taxon>Tracheophyta</taxon>
        <taxon>Spermatophyta</taxon>
        <taxon>Magnoliopsida</taxon>
        <taxon>Liliopsida</taxon>
        <taxon>Poales</taxon>
        <taxon>Poaceae</taxon>
        <taxon>BOP clade</taxon>
        <taxon>Oryzoideae</taxon>
        <taxon>Oryzeae</taxon>
        <taxon>Oryzinae</taxon>
        <taxon>Oryza</taxon>
    </lineage>
</organism>
<accession>A0A0D3G9I9</accession>
<evidence type="ECO:0000256" key="1">
    <source>
        <dbReference type="SAM" id="MobiDB-lite"/>
    </source>
</evidence>
<dbReference type="PaxDb" id="65489-OBART05G22030.1"/>
<dbReference type="Gramene" id="OBART05G22030.1">
    <property type="protein sequence ID" value="OBART05G22030.1"/>
    <property type="gene ID" value="OBART05G22030"/>
</dbReference>
<reference evidence="2" key="1">
    <citation type="journal article" date="2009" name="Rice">
        <title>De Novo Next Generation Sequencing of Plant Genomes.</title>
        <authorList>
            <person name="Rounsley S."/>
            <person name="Marri P.R."/>
            <person name="Yu Y."/>
            <person name="He R."/>
            <person name="Sisneros N."/>
            <person name="Goicoechea J.L."/>
            <person name="Lee S.J."/>
            <person name="Angelova A."/>
            <person name="Kudrna D."/>
            <person name="Luo M."/>
            <person name="Affourtit J."/>
            <person name="Desany B."/>
            <person name="Knight J."/>
            <person name="Niazi F."/>
            <person name="Egholm M."/>
            <person name="Wing R.A."/>
        </authorList>
    </citation>
    <scope>NUCLEOTIDE SEQUENCE [LARGE SCALE GENOMIC DNA]</scope>
    <source>
        <strain evidence="2">cv. IRGC 105608</strain>
    </source>
</reference>
<reference evidence="2" key="2">
    <citation type="submission" date="2015-03" db="UniProtKB">
        <authorList>
            <consortium name="EnsemblPlants"/>
        </authorList>
    </citation>
    <scope>IDENTIFICATION</scope>
</reference>